<comment type="caution">
    <text evidence="4">The sequence shown here is derived from an EMBL/GenBank/DDBJ whole genome shotgun (WGS) entry which is preliminary data.</text>
</comment>
<evidence type="ECO:0000313" key="4">
    <source>
        <dbReference type="EMBL" id="KAA6351945.1"/>
    </source>
</evidence>
<organism evidence="4">
    <name type="scientific">termite gut metagenome</name>
    <dbReference type="NCBI Taxonomy" id="433724"/>
    <lineage>
        <taxon>unclassified sequences</taxon>
        <taxon>metagenomes</taxon>
        <taxon>organismal metagenomes</taxon>
    </lineage>
</organism>
<keyword evidence="1" id="KW-0808">Transferase</keyword>
<dbReference type="Pfam" id="PF00534">
    <property type="entry name" value="Glycos_transf_1"/>
    <property type="match status" value="1"/>
</dbReference>
<gene>
    <name evidence="4" type="ORF">EZS27_000742</name>
</gene>
<protein>
    <submittedName>
        <fullName evidence="4">Uncharacterized protein</fullName>
    </submittedName>
</protein>
<evidence type="ECO:0000259" key="3">
    <source>
        <dbReference type="Pfam" id="PF13439"/>
    </source>
</evidence>
<feature type="domain" description="Glycosyl transferase family 1" evidence="2">
    <location>
        <begin position="119"/>
        <end position="260"/>
    </location>
</feature>
<dbReference type="CDD" id="cd03809">
    <property type="entry name" value="GT4_MtfB-like"/>
    <property type="match status" value="1"/>
</dbReference>
<sequence length="283" mass="32696">MPLSLLKNLIFVFKNRNKQGINHIPGDIHYCILALIGCKSVLTIHDLVFIKNSKKHFDRFFKYLLWLYLPVKLASRVICISENTKNEVLKYVKIRNIEIINNPIDPAFVYSKKEFNSVNPTILHIGTGWNKNLKRTIMALQDIPCHLRIVGKLNEEIITLLKCGKIEYSNVFNLTDEEIRQEYINCDIVNFPSEYEGFGMPVIEGQATGRVVLTSYIEPIIEVSGGAVEFVNPLQIESIRNGYLHIISDKQHRDKLIRNGLENVKRFSVQSIEKQYMVLYKTI</sequence>
<dbReference type="Gene3D" id="3.40.50.2000">
    <property type="entry name" value="Glycogen Phosphorylase B"/>
    <property type="match status" value="2"/>
</dbReference>
<dbReference type="SUPFAM" id="SSF53756">
    <property type="entry name" value="UDP-Glycosyltransferase/glycogen phosphorylase"/>
    <property type="match status" value="1"/>
</dbReference>
<dbReference type="GO" id="GO:0016757">
    <property type="term" value="F:glycosyltransferase activity"/>
    <property type="evidence" value="ECO:0007669"/>
    <property type="project" value="InterPro"/>
</dbReference>
<feature type="domain" description="Glycosyltransferase subfamily 4-like N-terminal" evidence="3">
    <location>
        <begin position="23"/>
        <end position="107"/>
    </location>
</feature>
<evidence type="ECO:0000259" key="2">
    <source>
        <dbReference type="Pfam" id="PF00534"/>
    </source>
</evidence>
<evidence type="ECO:0000256" key="1">
    <source>
        <dbReference type="ARBA" id="ARBA00022679"/>
    </source>
</evidence>
<dbReference type="EMBL" id="SNRY01000007">
    <property type="protein sequence ID" value="KAA6351945.1"/>
    <property type="molecule type" value="Genomic_DNA"/>
</dbReference>
<dbReference type="Pfam" id="PF13439">
    <property type="entry name" value="Glyco_transf_4"/>
    <property type="match status" value="1"/>
</dbReference>
<dbReference type="InterPro" id="IPR028098">
    <property type="entry name" value="Glyco_trans_4-like_N"/>
</dbReference>
<dbReference type="PANTHER" id="PTHR46401:SF2">
    <property type="entry name" value="GLYCOSYLTRANSFERASE WBBK-RELATED"/>
    <property type="match status" value="1"/>
</dbReference>
<reference evidence="4" key="1">
    <citation type="submission" date="2019-03" db="EMBL/GenBank/DDBJ databases">
        <title>Single cell metagenomics reveals metabolic interactions within the superorganism composed of flagellate Streblomastix strix and complex community of Bacteroidetes bacteria on its surface.</title>
        <authorList>
            <person name="Treitli S.C."/>
            <person name="Kolisko M."/>
            <person name="Husnik F."/>
            <person name="Keeling P."/>
            <person name="Hampl V."/>
        </authorList>
    </citation>
    <scope>NUCLEOTIDE SEQUENCE</scope>
    <source>
        <strain evidence="4">STM</strain>
    </source>
</reference>
<accession>A0A5J4T3A1</accession>
<proteinExistence type="predicted"/>
<name>A0A5J4T3A1_9ZZZZ</name>
<dbReference type="InterPro" id="IPR001296">
    <property type="entry name" value="Glyco_trans_1"/>
</dbReference>
<dbReference type="AlphaFoldDB" id="A0A5J4T3A1"/>
<dbReference type="PANTHER" id="PTHR46401">
    <property type="entry name" value="GLYCOSYLTRANSFERASE WBBK-RELATED"/>
    <property type="match status" value="1"/>
</dbReference>